<reference evidence="2" key="1">
    <citation type="submission" date="2016-10" db="EMBL/GenBank/DDBJ databases">
        <authorList>
            <person name="Varghese N."/>
            <person name="Submissions S."/>
        </authorList>
    </citation>
    <scope>NUCLEOTIDE SEQUENCE [LARGE SCALE GENOMIC DNA]</scope>
    <source>
        <strain evidence="2">CGMCC 1.10825</strain>
    </source>
</reference>
<evidence type="ECO:0000313" key="2">
    <source>
        <dbReference type="Proteomes" id="UP000199634"/>
    </source>
</evidence>
<dbReference type="EMBL" id="FNXE01000023">
    <property type="protein sequence ID" value="SEH85032.1"/>
    <property type="molecule type" value="Genomic_DNA"/>
</dbReference>
<dbReference type="AlphaFoldDB" id="A0A1H6L952"/>
<keyword evidence="2" id="KW-1185">Reference proteome</keyword>
<evidence type="ECO:0000313" key="1">
    <source>
        <dbReference type="EMBL" id="SEH85032.1"/>
    </source>
</evidence>
<dbReference type="STRING" id="1159016.SAMN02927937_01758"/>
<sequence length="44" mass="5044">MIVSGNIPNSTTNQRFNLVVFQTHQQTNRLILKEALQVAVMFQI</sequence>
<dbReference type="Proteomes" id="UP000199634">
    <property type="component" value="Unassembled WGS sequence"/>
</dbReference>
<gene>
    <name evidence="1" type="ORF">SAMN02927937_01758</name>
</gene>
<proteinExistence type="predicted"/>
<accession>A0A1H6L952</accession>
<organism evidence="1 2">
    <name type="scientific">Paenimyroides marinum</name>
    <dbReference type="NCBI Taxonomy" id="1159016"/>
    <lineage>
        <taxon>Bacteria</taxon>
        <taxon>Pseudomonadati</taxon>
        <taxon>Bacteroidota</taxon>
        <taxon>Flavobacteriia</taxon>
        <taxon>Flavobacteriales</taxon>
        <taxon>Flavobacteriaceae</taxon>
        <taxon>Paenimyroides</taxon>
    </lineage>
</organism>
<protein>
    <submittedName>
        <fullName evidence="1">Uncharacterized protein</fullName>
    </submittedName>
</protein>
<name>A0A1H6L952_9FLAO</name>